<evidence type="ECO:0000256" key="1">
    <source>
        <dbReference type="ARBA" id="ARBA00022517"/>
    </source>
</evidence>
<gene>
    <name evidence="2" type="primary">rbfA</name>
    <name evidence="3" type="ORF">DQQ01_05595</name>
</gene>
<dbReference type="HAMAP" id="MF_00003">
    <property type="entry name" value="RbfA"/>
    <property type="match status" value="1"/>
</dbReference>
<dbReference type="OrthoDB" id="307788at2"/>
<dbReference type="SUPFAM" id="SSF89919">
    <property type="entry name" value="Ribosome-binding factor A, RbfA"/>
    <property type="match status" value="1"/>
</dbReference>
<dbReference type="KEGG" id="blau:DQQ01_05595"/>
<dbReference type="PROSITE" id="PS01319">
    <property type="entry name" value="RBFA"/>
    <property type="match status" value="1"/>
</dbReference>
<evidence type="ECO:0000313" key="4">
    <source>
        <dbReference type="Proteomes" id="UP000250003"/>
    </source>
</evidence>
<dbReference type="GO" id="GO:0030490">
    <property type="term" value="P:maturation of SSU-rRNA"/>
    <property type="evidence" value="ECO:0007669"/>
    <property type="project" value="UniProtKB-UniRule"/>
</dbReference>
<dbReference type="Proteomes" id="UP000250003">
    <property type="component" value="Chromosome"/>
</dbReference>
<dbReference type="InterPro" id="IPR015946">
    <property type="entry name" value="KH_dom-like_a/b"/>
</dbReference>
<organism evidence="3 4">
    <name type="scientific">Blautia argi</name>
    <dbReference type="NCBI Taxonomy" id="1912897"/>
    <lineage>
        <taxon>Bacteria</taxon>
        <taxon>Bacillati</taxon>
        <taxon>Bacillota</taxon>
        <taxon>Clostridia</taxon>
        <taxon>Lachnospirales</taxon>
        <taxon>Lachnospiraceae</taxon>
        <taxon>Blautia</taxon>
    </lineage>
</organism>
<comment type="similarity">
    <text evidence="2">Belongs to the RbfA family.</text>
</comment>
<reference evidence="4" key="1">
    <citation type="submission" date="2018-06" db="EMBL/GenBank/DDBJ databases">
        <title>Description of Blautia argi sp. nov., a new anaerobic isolated from dog feces.</title>
        <authorList>
            <person name="Chang Y.-H."/>
            <person name="Paek J."/>
            <person name="Shin Y."/>
        </authorList>
    </citation>
    <scope>NUCLEOTIDE SEQUENCE [LARGE SCALE GENOMIC DNA]</scope>
    <source>
        <strain evidence="4">KCTC 15426</strain>
    </source>
</reference>
<dbReference type="AlphaFoldDB" id="A0A2Z4U9I7"/>
<keyword evidence="1 2" id="KW-0690">Ribosome biogenesis</keyword>
<dbReference type="GO" id="GO:0043024">
    <property type="term" value="F:ribosomal small subunit binding"/>
    <property type="evidence" value="ECO:0007669"/>
    <property type="project" value="TreeGrafter"/>
</dbReference>
<dbReference type="PANTHER" id="PTHR33515:SF1">
    <property type="entry name" value="RIBOSOME-BINDING FACTOR A, CHLOROPLASTIC-RELATED"/>
    <property type="match status" value="1"/>
</dbReference>
<dbReference type="InterPro" id="IPR000238">
    <property type="entry name" value="RbfA"/>
</dbReference>
<evidence type="ECO:0000313" key="3">
    <source>
        <dbReference type="EMBL" id="AWY97706.1"/>
    </source>
</evidence>
<dbReference type="RefSeq" id="WP_111919099.1">
    <property type="nucleotide sequence ID" value="NZ_CAUWHR010000001.1"/>
</dbReference>
<dbReference type="PANTHER" id="PTHR33515">
    <property type="entry name" value="RIBOSOME-BINDING FACTOR A, CHLOROPLASTIC-RELATED"/>
    <property type="match status" value="1"/>
</dbReference>
<proteinExistence type="inferred from homology"/>
<dbReference type="GO" id="GO:0005829">
    <property type="term" value="C:cytosol"/>
    <property type="evidence" value="ECO:0007669"/>
    <property type="project" value="TreeGrafter"/>
</dbReference>
<evidence type="ECO:0000256" key="2">
    <source>
        <dbReference type="HAMAP-Rule" id="MF_00003"/>
    </source>
</evidence>
<sequence>MRKNSIKNTRVNAEVQHELANLIREGIKDPRIHPMTSVTAVEVAPDLKTCRAYISVLGNEEAKENTIAGLKSAEGYIRRQLAKRINLRNTPEIRFILDESIEYGVTMSKLIDEVTGSVGRQEVLENGEDDQ</sequence>
<comment type="subunit">
    <text evidence="2">Monomer. Binds 30S ribosomal subunits, but not 50S ribosomal subunits or 70S ribosomes.</text>
</comment>
<dbReference type="NCBIfam" id="TIGR00082">
    <property type="entry name" value="rbfA"/>
    <property type="match status" value="1"/>
</dbReference>
<comment type="function">
    <text evidence="2">One of several proteins that assist in the late maturation steps of the functional core of the 30S ribosomal subunit. Associates with free 30S ribosomal subunits (but not with 30S subunits that are part of 70S ribosomes or polysomes). Required for efficient processing of 16S rRNA. May interact with the 5'-terminal helix region of 16S rRNA.</text>
</comment>
<comment type="subcellular location">
    <subcellularLocation>
        <location evidence="2">Cytoplasm</location>
    </subcellularLocation>
</comment>
<keyword evidence="2" id="KW-0963">Cytoplasm</keyword>
<accession>A0A2Z4U9I7</accession>
<dbReference type="Pfam" id="PF02033">
    <property type="entry name" value="RBFA"/>
    <property type="match status" value="1"/>
</dbReference>
<dbReference type="InterPro" id="IPR023799">
    <property type="entry name" value="RbfA_dom_sf"/>
</dbReference>
<keyword evidence="4" id="KW-1185">Reference proteome</keyword>
<dbReference type="InterPro" id="IPR020053">
    <property type="entry name" value="Ribosome-bd_factorA_CS"/>
</dbReference>
<protein>
    <recommendedName>
        <fullName evidence="2">Ribosome-binding factor A</fullName>
    </recommendedName>
</protein>
<dbReference type="Gene3D" id="3.30.300.20">
    <property type="match status" value="1"/>
</dbReference>
<name>A0A2Z4U9I7_9FIRM</name>
<dbReference type="EMBL" id="CP030280">
    <property type="protein sequence ID" value="AWY97706.1"/>
    <property type="molecule type" value="Genomic_DNA"/>
</dbReference>